<keyword evidence="4" id="KW-0548">Nucleotidyltransferase</keyword>
<dbReference type="Gene3D" id="3.90.550.10">
    <property type="entry name" value="Spore Coat Polysaccharide Biosynthesis Protein SpsA, Chain A"/>
    <property type="match status" value="1"/>
</dbReference>
<feature type="non-terminal residue" evidence="7">
    <location>
        <position position="191"/>
    </location>
</feature>
<feature type="domain" description="Nucleotidyl transferase" evidence="6">
    <location>
        <begin position="16"/>
        <end position="191"/>
    </location>
</feature>
<organism evidence="7">
    <name type="scientific">marine sediment metagenome</name>
    <dbReference type="NCBI Taxonomy" id="412755"/>
    <lineage>
        <taxon>unclassified sequences</taxon>
        <taxon>metagenomes</taxon>
        <taxon>ecological metagenomes</taxon>
    </lineage>
</organism>
<dbReference type="GO" id="GO:0006011">
    <property type="term" value="P:UDP-alpha-D-glucose metabolic process"/>
    <property type="evidence" value="ECO:0007669"/>
    <property type="project" value="InterPro"/>
</dbReference>
<name>X1MZR7_9ZZZZ</name>
<dbReference type="PANTHER" id="PTHR43197">
    <property type="entry name" value="UTP--GLUCOSE-1-PHOSPHATE URIDYLYLTRANSFERASE"/>
    <property type="match status" value="1"/>
</dbReference>
<proteinExistence type="inferred from homology"/>
<dbReference type="EC" id="2.7.7.9" evidence="2"/>
<evidence type="ECO:0000256" key="1">
    <source>
        <dbReference type="ARBA" id="ARBA00006890"/>
    </source>
</evidence>
<reference evidence="7" key="1">
    <citation type="journal article" date="2014" name="Front. Microbiol.">
        <title>High frequency of phylogenetically diverse reductive dehalogenase-homologous genes in deep subseafloor sedimentary metagenomes.</title>
        <authorList>
            <person name="Kawai M."/>
            <person name="Futagami T."/>
            <person name="Toyoda A."/>
            <person name="Takaki Y."/>
            <person name="Nishi S."/>
            <person name="Hori S."/>
            <person name="Arai W."/>
            <person name="Tsubouchi T."/>
            <person name="Morono Y."/>
            <person name="Uchiyama I."/>
            <person name="Ito T."/>
            <person name="Fujiyama A."/>
            <person name="Inagaki F."/>
            <person name="Takami H."/>
        </authorList>
    </citation>
    <scope>NUCLEOTIDE SEQUENCE</scope>
    <source>
        <strain evidence="7">Expedition CK06-06</strain>
    </source>
</reference>
<evidence type="ECO:0000256" key="3">
    <source>
        <dbReference type="ARBA" id="ARBA00022679"/>
    </source>
</evidence>
<accession>X1MZR7</accession>
<dbReference type="InterPro" id="IPR005835">
    <property type="entry name" value="NTP_transferase_dom"/>
</dbReference>
<evidence type="ECO:0000256" key="5">
    <source>
        <dbReference type="ARBA" id="ARBA00048128"/>
    </source>
</evidence>
<dbReference type="InterPro" id="IPR029044">
    <property type="entry name" value="Nucleotide-diphossugar_trans"/>
</dbReference>
<keyword evidence="3" id="KW-0808">Transferase</keyword>
<protein>
    <recommendedName>
        <fullName evidence="2">UTP--glucose-1-phosphate uridylyltransferase</fullName>
        <ecNumber evidence="2">2.7.7.9</ecNumber>
    </recommendedName>
</protein>
<gene>
    <name evidence="7" type="ORF">S06H3_15680</name>
</gene>
<dbReference type="GO" id="GO:0003983">
    <property type="term" value="F:UTP:glucose-1-phosphate uridylyltransferase activity"/>
    <property type="evidence" value="ECO:0007669"/>
    <property type="project" value="UniProtKB-EC"/>
</dbReference>
<comment type="similarity">
    <text evidence="1">Belongs to the UDPGP type 2 family.</text>
</comment>
<dbReference type="EMBL" id="BARV01007724">
    <property type="protein sequence ID" value="GAI11869.1"/>
    <property type="molecule type" value="Genomic_DNA"/>
</dbReference>
<dbReference type="SUPFAM" id="SSF53448">
    <property type="entry name" value="Nucleotide-diphospho-sugar transferases"/>
    <property type="match status" value="1"/>
</dbReference>
<comment type="caution">
    <text evidence="7">The sequence shown here is derived from an EMBL/GenBank/DDBJ whole genome shotgun (WGS) entry which is preliminary data.</text>
</comment>
<dbReference type="InterPro" id="IPR005771">
    <property type="entry name" value="GalU_uridylyltTrfase_bac/arc"/>
</dbReference>
<dbReference type="AlphaFoldDB" id="X1MZR7"/>
<evidence type="ECO:0000256" key="2">
    <source>
        <dbReference type="ARBA" id="ARBA00012415"/>
    </source>
</evidence>
<evidence type="ECO:0000313" key="7">
    <source>
        <dbReference type="EMBL" id="GAI11869.1"/>
    </source>
</evidence>
<dbReference type="PANTHER" id="PTHR43197:SF1">
    <property type="entry name" value="UTP--GLUCOSE-1-PHOSPHATE URIDYLYLTRANSFERASE"/>
    <property type="match status" value="1"/>
</dbReference>
<comment type="catalytic activity">
    <reaction evidence="5">
        <text>alpha-D-glucose 1-phosphate + UTP + H(+) = UDP-alpha-D-glucose + diphosphate</text>
        <dbReference type="Rhea" id="RHEA:19889"/>
        <dbReference type="ChEBI" id="CHEBI:15378"/>
        <dbReference type="ChEBI" id="CHEBI:33019"/>
        <dbReference type="ChEBI" id="CHEBI:46398"/>
        <dbReference type="ChEBI" id="CHEBI:58601"/>
        <dbReference type="ChEBI" id="CHEBI:58885"/>
        <dbReference type="EC" id="2.7.7.9"/>
    </reaction>
</comment>
<dbReference type="Pfam" id="PF00483">
    <property type="entry name" value="NTP_transferase"/>
    <property type="match status" value="1"/>
</dbReference>
<evidence type="ECO:0000256" key="4">
    <source>
        <dbReference type="ARBA" id="ARBA00022695"/>
    </source>
</evidence>
<sequence length="191" mass="21896">MLPLFARALNGQVCLKPLLQLVFEQLYDVGFREFYFIIGREKRAIEDHFTPDSDYVDMLERKKKNELAGELRNFYQKIEDSTIVWVNQPEPRGFGDAVLKAAAFAGGEPVLVHAGDTHIMSNHNQHLKTLMKTHSELDADATCVLQEVMDPRQYGIAEVEELEVVYRVKKVIEKPEKPTTNLAIMPIYVFD</sequence>
<evidence type="ECO:0000259" key="6">
    <source>
        <dbReference type="Pfam" id="PF00483"/>
    </source>
</evidence>